<dbReference type="AlphaFoldDB" id="A0A1T4NEF2"/>
<dbReference type="EMBL" id="FUXI01000014">
    <property type="protein sequence ID" value="SJZ77650.1"/>
    <property type="molecule type" value="Genomic_DNA"/>
</dbReference>
<evidence type="ECO:0000313" key="2">
    <source>
        <dbReference type="Proteomes" id="UP000190328"/>
    </source>
</evidence>
<name>A0A1T4NEF2_9ENTE</name>
<reference evidence="1 2" key="1">
    <citation type="submission" date="2017-02" db="EMBL/GenBank/DDBJ databases">
        <authorList>
            <person name="Peterson S.W."/>
        </authorList>
    </citation>
    <scope>NUCLEOTIDE SEQUENCE [LARGE SCALE GENOMIC DNA]</scope>
    <source>
        <strain evidence="1 2">ATCC BAA-1030</strain>
    </source>
</reference>
<evidence type="ECO:0000313" key="1">
    <source>
        <dbReference type="EMBL" id="SJZ77650.1"/>
    </source>
</evidence>
<sequence length="158" mass="19233">MQWSFLFTEWKNRESCENMREKVVSYEQIQKDFSIKQFNEIMHNLGFQVYKMFSFEHYYFSLFSSSAYSTYLVVEGKTKFYHGDRIVVFDFYKMKSVNGVCKVEKVYCENVRLKKMLRRVVDFLIFLMEVGYLQESKTAKRQIVELERWLYVKDNLAI</sequence>
<organism evidence="1 2">
    <name type="scientific">Pilibacter termitis</name>
    <dbReference type="NCBI Taxonomy" id="263852"/>
    <lineage>
        <taxon>Bacteria</taxon>
        <taxon>Bacillati</taxon>
        <taxon>Bacillota</taxon>
        <taxon>Bacilli</taxon>
        <taxon>Lactobacillales</taxon>
        <taxon>Enterococcaceae</taxon>
        <taxon>Pilibacter</taxon>
    </lineage>
</organism>
<proteinExistence type="predicted"/>
<accession>A0A1T4NEF2</accession>
<protein>
    <submittedName>
        <fullName evidence="1">Uncharacterized protein</fullName>
    </submittedName>
</protein>
<dbReference type="STRING" id="263852.SAMN02745116_01404"/>
<dbReference type="Proteomes" id="UP000190328">
    <property type="component" value="Unassembled WGS sequence"/>
</dbReference>
<keyword evidence="2" id="KW-1185">Reference proteome</keyword>
<gene>
    <name evidence="1" type="ORF">SAMN02745116_01404</name>
</gene>